<dbReference type="InterPro" id="IPR041649">
    <property type="entry name" value="NepR"/>
</dbReference>
<organism evidence="3 4">
    <name type="scientific">Ensifer adhaerens</name>
    <name type="common">Sinorhizobium morelense</name>
    <dbReference type="NCBI Taxonomy" id="106592"/>
    <lineage>
        <taxon>Bacteria</taxon>
        <taxon>Pseudomonadati</taxon>
        <taxon>Pseudomonadota</taxon>
        <taxon>Alphaproteobacteria</taxon>
        <taxon>Hyphomicrobiales</taxon>
        <taxon>Rhizobiaceae</taxon>
        <taxon>Sinorhizobium/Ensifer group</taxon>
        <taxon>Ensifer</taxon>
    </lineage>
</organism>
<dbReference type="Pfam" id="PF18557">
    <property type="entry name" value="NepR"/>
    <property type="match status" value="1"/>
</dbReference>
<sequence>MDEETGKHGGVGQQRGGTAETLEIGGSIGTSLKALYRSLEQEPVPELFLNLLEKLDEAEAAAKVPSKGGVPL</sequence>
<dbReference type="AlphaFoldDB" id="A0A9Q8Y761"/>
<accession>A0A9Q8Y761</accession>
<evidence type="ECO:0000313" key="4">
    <source>
        <dbReference type="Proteomes" id="UP001055460"/>
    </source>
</evidence>
<evidence type="ECO:0000256" key="1">
    <source>
        <dbReference type="SAM" id="MobiDB-lite"/>
    </source>
</evidence>
<dbReference type="Proteomes" id="UP001055460">
    <property type="component" value="Chromosome"/>
</dbReference>
<gene>
    <name evidence="3" type="ORF">NE863_01830</name>
</gene>
<protein>
    <recommendedName>
        <fullName evidence="2">Anti-sigma factor NepR domain-containing protein</fullName>
    </recommendedName>
</protein>
<dbReference type="OrthoDB" id="8421187at2"/>
<dbReference type="RefSeq" id="WP_060584014.1">
    <property type="nucleotide sequence ID" value="NZ_CAXURO020000001.1"/>
</dbReference>
<evidence type="ECO:0000313" key="3">
    <source>
        <dbReference type="EMBL" id="USJ23758.1"/>
    </source>
</evidence>
<proteinExistence type="predicted"/>
<name>A0A9Q8Y761_ENSAD</name>
<feature type="domain" description="Anti-sigma factor NepR" evidence="2">
    <location>
        <begin position="28"/>
        <end position="59"/>
    </location>
</feature>
<reference evidence="3" key="1">
    <citation type="submission" date="2022-06" db="EMBL/GenBank/DDBJ databases">
        <title>Physiological and biochemical characterization and genomic elucidation of a strain of the genus Ensifer adhaerens M8 that combines arsenic oxidation and chromium reduction.</title>
        <authorList>
            <person name="Li X."/>
            <person name="Yu c."/>
        </authorList>
    </citation>
    <scope>NUCLEOTIDE SEQUENCE</scope>
    <source>
        <strain evidence="3">M8</strain>
    </source>
</reference>
<feature type="region of interest" description="Disordered" evidence="1">
    <location>
        <begin position="1"/>
        <end position="23"/>
    </location>
</feature>
<evidence type="ECO:0000259" key="2">
    <source>
        <dbReference type="Pfam" id="PF18557"/>
    </source>
</evidence>
<dbReference type="EMBL" id="CP098807">
    <property type="protein sequence ID" value="USJ23758.1"/>
    <property type="molecule type" value="Genomic_DNA"/>
</dbReference>